<keyword evidence="2" id="KW-0378">Hydrolase</keyword>
<dbReference type="GO" id="GO:0004540">
    <property type="term" value="F:RNA nuclease activity"/>
    <property type="evidence" value="ECO:0007669"/>
    <property type="project" value="InterPro"/>
</dbReference>
<dbReference type="EMBL" id="VYDO01000266">
    <property type="protein sequence ID" value="MYG38967.1"/>
    <property type="molecule type" value="Genomic_DNA"/>
</dbReference>
<accession>A0A6B1F9R9</accession>
<dbReference type="PROSITE" id="PS50126">
    <property type="entry name" value="S1"/>
    <property type="match status" value="1"/>
</dbReference>
<comment type="caution">
    <text evidence="5">The sequence shown here is derived from an EMBL/GenBank/DDBJ whole genome shotgun (WGS) entry which is preliminary data.</text>
</comment>
<dbReference type="InterPro" id="IPR012340">
    <property type="entry name" value="NA-bd_OB-fold"/>
</dbReference>
<keyword evidence="3" id="KW-0269">Exonuclease</keyword>
<evidence type="ECO:0000256" key="3">
    <source>
        <dbReference type="ARBA" id="ARBA00022839"/>
    </source>
</evidence>
<protein>
    <submittedName>
        <fullName evidence="5">RNB domain-containing ribonuclease</fullName>
    </submittedName>
</protein>
<evidence type="ECO:0000256" key="1">
    <source>
        <dbReference type="ARBA" id="ARBA00022722"/>
    </source>
</evidence>
<evidence type="ECO:0000313" key="5">
    <source>
        <dbReference type="EMBL" id="MYG38967.1"/>
    </source>
</evidence>
<dbReference type="SMART" id="SM00316">
    <property type="entry name" value="S1"/>
    <property type="match status" value="1"/>
</dbReference>
<dbReference type="SMART" id="SM00955">
    <property type="entry name" value="RNB"/>
    <property type="match status" value="1"/>
</dbReference>
<dbReference type="AlphaFoldDB" id="A0A6B1F9R9"/>
<proteinExistence type="predicted"/>
<dbReference type="CDD" id="cd04471">
    <property type="entry name" value="S1_RNase_R"/>
    <property type="match status" value="1"/>
</dbReference>
<organism evidence="5">
    <name type="scientific">Synechococcus sp. SB0676_bin_10</name>
    <dbReference type="NCBI Taxonomy" id="2604869"/>
    <lineage>
        <taxon>Bacteria</taxon>
        <taxon>Bacillati</taxon>
        <taxon>Cyanobacteriota</taxon>
        <taxon>Cyanophyceae</taxon>
        <taxon>Synechococcales</taxon>
        <taxon>Synechococcaceae</taxon>
        <taxon>Synechococcus</taxon>
    </lineage>
</organism>
<dbReference type="Pfam" id="PF08206">
    <property type="entry name" value="OB_RNB"/>
    <property type="match status" value="1"/>
</dbReference>
<feature type="domain" description="S1 motif" evidence="4">
    <location>
        <begin position="657"/>
        <end position="738"/>
    </location>
</feature>
<keyword evidence="1" id="KW-0540">Nuclease</keyword>
<dbReference type="Pfam" id="PF00773">
    <property type="entry name" value="RNB"/>
    <property type="match status" value="1"/>
</dbReference>
<dbReference type="Gene3D" id="2.40.50.140">
    <property type="entry name" value="Nucleic acid-binding proteins"/>
    <property type="match status" value="2"/>
</dbReference>
<gene>
    <name evidence="5" type="ORF">F4162_08440</name>
</gene>
<dbReference type="Pfam" id="PF00575">
    <property type="entry name" value="S1"/>
    <property type="match status" value="1"/>
</dbReference>
<dbReference type="InterPro" id="IPR011129">
    <property type="entry name" value="CSD"/>
</dbReference>
<evidence type="ECO:0000259" key="4">
    <source>
        <dbReference type="PROSITE" id="PS50126"/>
    </source>
</evidence>
<dbReference type="InterPro" id="IPR013223">
    <property type="entry name" value="RNase_B_OB_dom"/>
</dbReference>
<dbReference type="GO" id="GO:0004527">
    <property type="term" value="F:exonuclease activity"/>
    <property type="evidence" value="ECO:0007669"/>
    <property type="project" value="UniProtKB-KW"/>
</dbReference>
<dbReference type="SMART" id="SM00357">
    <property type="entry name" value="CSP"/>
    <property type="match status" value="1"/>
</dbReference>
<sequence>MKFSVAKLLNQLHPDKSTTVTQLRKKLSLSAESEKTQLDIALTALKALGLLRQHRGRIHLQPHNHLIPARLRSSSKGFCFAIRDGGGGDIYIRDQHLNHAWNGDRVLVQIVREGGRRRSPEGIVQCVLERAHKTLLAIPRRSDHGLIAQPLDDRLPHPVQLPEEDSHHLEASDAVAEVRLDRFPIAQRLAQGKIIHSLSTSGGEDQDQRLVQTRHGIFGRSARNRAVLQPLDLGQREDLRALPTLLLEGYGVWDAPQLPALSLETAATGSRLWVHAPALAERFALLGYLDLWMRERGAAVCTGRRWQGLISATLDKATIFVADEEQAALSVALDLGPDGALEGYRFCCSRIKPDVLLRAADLREWAQQDVKVQRGQLPAPLQHLKPHMATITRLRTVLDAVRQQRLAAGSIELDLRRPALKAVGDLQTVALDEKLQGWLPRAQDHEPMAWLREATLVANRAFGQHCAALKLPAFYVQSAPVEASDLNGVARTALGLESSLELGRDGNAPDGATIAAALQTAARSRPLQQQLRNVVKPCTFATEPGPYMPAGERKAYAPFVGAALHYGELFNQQLLATLLCHGKGSHGSHPEAVDLASHQSRDQVSWDVLSPDHSKPFKDAMADGLCQHLLDRSRFAAAVEADWIALCRARHAEAHVGKTMDGVISGVQSYGLFVELPPTHVEGLVHISALRDDWYEFRARQHRLVGRKSQRQFMLGDPITVEIQKVDALRNQIDLVVAMAGSPDPAVDH</sequence>
<name>A0A6B1F9R9_9SYNE</name>
<dbReference type="InterPro" id="IPR003029">
    <property type="entry name" value="S1_domain"/>
</dbReference>
<evidence type="ECO:0000256" key="2">
    <source>
        <dbReference type="ARBA" id="ARBA00022801"/>
    </source>
</evidence>
<reference evidence="5" key="1">
    <citation type="submission" date="2019-09" db="EMBL/GenBank/DDBJ databases">
        <title>Characterisation of the sponge microbiome using genome-centric metagenomics.</title>
        <authorList>
            <person name="Engelberts J.P."/>
            <person name="Robbins S.J."/>
            <person name="De Goeij J.M."/>
            <person name="Aranda M."/>
            <person name="Bell S.C."/>
            <person name="Webster N.S."/>
        </authorList>
    </citation>
    <scope>NUCLEOTIDE SEQUENCE</scope>
    <source>
        <strain evidence="5">SB0676_bin_10</strain>
    </source>
</reference>
<dbReference type="SUPFAM" id="SSF50249">
    <property type="entry name" value="Nucleic acid-binding proteins"/>
    <property type="match status" value="3"/>
</dbReference>
<dbReference type="GO" id="GO:0003723">
    <property type="term" value="F:RNA binding"/>
    <property type="evidence" value="ECO:0007669"/>
    <property type="project" value="InterPro"/>
</dbReference>
<dbReference type="InterPro" id="IPR001900">
    <property type="entry name" value="RNase_II/R"/>
</dbReference>